<proteinExistence type="predicted"/>
<evidence type="ECO:0000313" key="1">
    <source>
        <dbReference type="EMBL" id="KKL75278.1"/>
    </source>
</evidence>
<sequence length="360" mass="41118">VPVGIKGHGKHMTLELPRGRDRAEKLEDFAATLRAISQQIGFRISSRGWGYQLEGIGLVTKADFDLVEGLINRCRAKGLLPIDFTAEEEGRQFSGIEKPEEASPVEFLREYLEASLSCENWYTPDWWDGEECYIQMIVEKIDLKTLFRSVCEEYHIPVATTKGWSSMLQRAEYARRFAEAEARGLRCVLLYCGDHDPDGLRISEFLRKNLKDLTDIVWEDGTPGYDPFHLRIDRFGLNYDFITGQGLTWITNLITGSKRNLGDPSHPNHWLPYVQDYLSQYGSRKCEANALVIRPTEAEELCRGTIEGYLGRDAKDRFQEKRDRVVEALADFRNRTGLQGTIEESLQVIKREVENNGGDG</sequence>
<name>A0A0F9EMH2_9ZZZZ</name>
<reference evidence="1" key="1">
    <citation type="journal article" date="2015" name="Nature">
        <title>Complex archaea that bridge the gap between prokaryotes and eukaryotes.</title>
        <authorList>
            <person name="Spang A."/>
            <person name="Saw J.H."/>
            <person name="Jorgensen S.L."/>
            <person name="Zaremba-Niedzwiedzka K."/>
            <person name="Martijn J."/>
            <person name="Lind A.E."/>
            <person name="van Eijk R."/>
            <person name="Schleper C."/>
            <person name="Guy L."/>
            <person name="Ettema T.J."/>
        </authorList>
    </citation>
    <scope>NUCLEOTIDE SEQUENCE</scope>
</reference>
<accession>A0A0F9EMH2</accession>
<comment type="caution">
    <text evidence="1">The sequence shown here is derived from an EMBL/GenBank/DDBJ whole genome shotgun (WGS) entry which is preliminary data.</text>
</comment>
<organism evidence="1">
    <name type="scientific">marine sediment metagenome</name>
    <dbReference type="NCBI Taxonomy" id="412755"/>
    <lineage>
        <taxon>unclassified sequences</taxon>
        <taxon>metagenomes</taxon>
        <taxon>ecological metagenomes</taxon>
    </lineage>
</organism>
<dbReference type="EMBL" id="LAZR01024399">
    <property type="protein sequence ID" value="KKL75278.1"/>
    <property type="molecule type" value="Genomic_DNA"/>
</dbReference>
<gene>
    <name evidence="1" type="ORF">LCGC14_2056530</name>
</gene>
<protein>
    <submittedName>
        <fullName evidence="1">Uncharacterized protein</fullName>
    </submittedName>
</protein>
<dbReference type="AlphaFoldDB" id="A0A0F9EMH2"/>
<feature type="non-terminal residue" evidence="1">
    <location>
        <position position="1"/>
    </location>
</feature>